<dbReference type="InterPro" id="IPR009057">
    <property type="entry name" value="Homeodomain-like_sf"/>
</dbReference>
<dbReference type="InterPro" id="IPR001647">
    <property type="entry name" value="HTH_TetR"/>
</dbReference>
<keyword evidence="5" id="KW-0472">Membrane</keyword>
<evidence type="ECO:0000256" key="2">
    <source>
        <dbReference type="ARBA" id="ARBA00023125"/>
    </source>
</evidence>
<feature type="DNA-binding region" description="H-T-H motif" evidence="4">
    <location>
        <begin position="56"/>
        <end position="75"/>
    </location>
</feature>
<evidence type="ECO:0000313" key="7">
    <source>
        <dbReference type="EMBL" id="TDX91730.1"/>
    </source>
</evidence>
<dbReference type="EMBL" id="SOQW01000003">
    <property type="protein sequence ID" value="TDX91730.1"/>
    <property type="molecule type" value="Genomic_DNA"/>
</dbReference>
<dbReference type="Pfam" id="PF00440">
    <property type="entry name" value="TetR_N"/>
    <property type="match status" value="1"/>
</dbReference>
<feature type="transmembrane region" description="Helical" evidence="5">
    <location>
        <begin position="6"/>
        <end position="27"/>
    </location>
</feature>
<keyword evidence="1" id="KW-0805">Transcription regulation</keyword>
<dbReference type="PROSITE" id="PS50977">
    <property type="entry name" value="HTH_TETR_2"/>
    <property type="match status" value="1"/>
</dbReference>
<accession>A0ABY2FTF7</accession>
<organism evidence="7 8">
    <name type="scientific">Chryseobacterium daecheongense</name>
    <dbReference type="NCBI Taxonomy" id="192389"/>
    <lineage>
        <taxon>Bacteria</taxon>
        <taxon>Pseudomonadati</taxon>
        <taxon>Bacteroidota</taxon>
        <taxon>Flavobacteriia</taxon>
        <taxon>Flavobacteriales</taxon>
        <taxon>Weeksellaceae</taxon>
        <taxon>Chryseobacterium group</taxon>
        <taxon>Chryseobacterium</taxon>
    </lineage>
</organism>
<protein>
    <submittedName>
        <fullName evidence="7">TetR family transcriptional regulator</fullName>
    </submittedName>
</protein>
<dbReference type="SUPFAM" id="SSF46689">
    <property type="entry name" value="Homeodomain-like"/>
    <property type="match status" value="1"/>
</dbReference>
<evidence type="ECO:0000259" key="6">
    <source>
        <dbReference type="PROSITE" id="PS50977"/>
    </source>
</evidence>
<evidence type="ECO:0000256" key="3">
    <source>
        <dbReference type="ARBA" id="ARBA00023163"/>
    </source>
</evidence>
<dbReference type="Proteomes" id="UP000295709">
    <property type="component" value="Unassembled WGS sequence"/>
</dbReference>
<keyword evidence="8" id="KW-1185">Reference proteome</keyword>
<dbReference type="InterPro" id="IPR036271">
    <property type="entry name" value="Tet_transcr_reg_TetR-rel_C_sf"/>
</dbReference>
<evidence type="ECO:0000256" key="5">
    <source>
        <dbReference type="SAM" id="Phobius"/>
    </source>
</evidence>
<keyword evidence="3" id="KW-0804">Transcription</keyword>
<dbReference type="PRINTS" id="PR00455">
    <property type="entry name" value="HTHTETR"/>
</dbReference>
<keyword evidence="2 4" id="KW-0238">DNA-binding</keyword>
<dbReference type="Pfam" id="PF16925">
    <property type="entry name" value="TetR_C_13"/>
    <property type="match status" value="1"/>
</dbReference>
<feature type="domain" description="HTH tetR-type" evidence="6">
    <location>
        <begin position="33"/>
        <end position="93"/>
    </location>
</feature>
<evidence type="ECO:0000313" key="8">
    <source>
        <dbReference type="Proteomes" id="UP000295709"/>
    </source>
</evidence>
<comment type="caution">
    <text evidence="7">The sequence shown here is derived from an EMBL/GenBank/DDBJ whole genome shotgun (WGS) entry which is preliminary data.</text>
</comment>
<sequence length="229" mass="25677">MYQLRFILTQNIPIGIFYLYICIIFSLKMSKAEKTKQLIIEKTASLFNTKGYLATSLSDITQATGLTKGSIYGNFENKDEVAVEVYKYNSGVLGKNMARSFGDEFPTTLDKLHAFVAFYRKNWKAVFLNGGCPLMNAATEADDNFPTLKDQVKKSFEEWTSKIAAVISAGQKNKELNPKLNADEYAALFIMLIEGGILLSKTTGDEKYLQLALDRILIIIDHELTIIPS</sequence>
<gene>
    <name evidence="7" type="ORF">BCF50_2868</name>
</gene>
<dbReference type="InterPro" id="IPR011075">
    <property type="entry name" value="TetR_C"/>
</dbReference>
<keyword evidence="5" id="KW-0812">Transmembrane</keyword>
<dbReference type="PANTHER" id="PTHR47506">
    <property type="entry name" value="TRANSCRIPTIONAL REGULATORY PROTEIN"/>
    <property type="match status" value="1"/>
</dbReference>
<keyword evidence="5" id="KW-1133">Transmembrane helix</keyword>
<evidence type="ECO:0000256" key="4">
    <source>
        <dbReference type="PROSITE-ProRule" id="PRU00335"/>
    </source>
</evidence>
<dbReference type="SUPFAM" id="SSF48498">
    <property type="entry name" value="Tetracyclin repressor-like, C-terminal domain"/>
    <property type="match status" value="1"/>
</dbReference>
<proteinExistence type="predicted"/>
<dbReference type="Gene3D" id="1.10.357.10">
    <property type="entry name" value="Tetracycline Repressor, domain 2"/>
    <property type="match status" value="1"/>
</dbReference>
<name>A0ABY2FTF7_9FLAO</name>
<reference evidence="7 8" key="1">
    <citation type="submission" date="2019-03" db="EMBL/GenBank/DDBJ databases">
        <title>Genomic Encyclopedia of Archaeal and Bacterial Type Strains, Phase II (KMG-II): from individual species to whole genera.</title>
        <authorList>
            <person name="Goeker M."/>
        </authorList>
    </citation>
    <scope>NUCLEOTIDE SEQUENCE [LARGE SCALE GENOMIC DNA]</scope>
    <source>
        <strain evidence="7 8">DSM 15235</strain>
    </source>
</reference>
<dbReference type="PANTHER" id="PTHR47506:SF3">
    <property type="entry name" value="HTH-TYPE TRANSCRIPTIONAL REGULATOR LMRA"/>
    <property type="match status" value="1"/>
</dbReference>
<evidence type="ECO:0000256" key="1">
    <source>
        <dbReference type="ARBA" id="ARBA00023015"/>
    </source>
</evidence>